<dbReference type="Proteomes" id="UP000030816">
    <property type="component" value="Unassembled WGS sequence"/>
</dbReference>
<evidence type="ECO:0000313" key="9">
    <source>
        <dbReference type="Proteomes" id="UP000030816"/>
    </source>
</evidence>
<reference evidence="8 9" key="1">
    <citation type="journal article" date="2014" name="Proc. Natl. Acad. Sci. U.S.A.">
        <title>Trajectory and genomic determinants of fungal-pathogen speciation and host adaptation.</title>
        <authorList>
            <person name="Hu X."/>
            <person name="Xiao G."/>
            <person name="Zheng P."/>
            <person name="Shang Y."/>
            <person name="Su Y."/>
            <person name="Zhang X."/>
            <person name="Liu X."/>
            <person name="Zhan S."/>
            <person name="St Leger R.J."/>
            <person name="Wang C."/>
        </authorList>
    </citation>
    <scope>NUCLEOTIDE SEQUENCE [LARGE SCALE GENOMIC DNA]</scope>
    <source>
        <strain evidence="8 9">ARSEF 1941</strain>
    </source>
</reference>
<accession>A0A0B2WMF7</accession>
<dbReference type="SUPFAM" id="SSF52091">
    <property type="entry name" value="SpoIIaa-like"/>
    <property type="match status" value="1"/>
</dbReference>
<dbReference type="Gene3D" id="3.30.750.24">
    <property type="entry name" value="STAS domain"/>
    <property type="match status" value="1"/>
</dbReference>
<dbReference type="RefSeq" id="XP_040675738.1">
    <property type="nucleotide sequence ID" value="XM_040826225.1"/>
</dbReference>
<dbReference type="GO" id="GO:0055085">
    <property type="term" value="P:transmembrane transport"/>
    <property type="evidence" value="ECO:0007669"/>
    <property type="project" value="InterPro"/>
</dbReference>
<keyword evidence="3 6" id="KW-1133">Transmembrane helix</keyword>
<dbReference type="CDD" id="cd07042">
    <property type="entry name" value="STAS_SulP_like_sulfate_transporter"/>
    <property type="match status" value="1"/>
</dbReference>
<dbReference type="AlphaFoldDB" id="A0A0B2WMF7"/>
<dbReference type="InterPro" id="IPR011547">
    <property type="entry name" value="SLC26A/SulP_dom"/>
</dbReference>
<evidence type="ECO:0000256" key="3">
    <source>
        <dbReference type="ARBA" id="ARBA00022989"/>
    </source>
</evidence>
<feature type="region of interest" description="Disordered" evidence="5">
    <location>
        <begin position="545"/>
        <end position="569"/>
    </location>
</feature>
<dbReference type="STRING" id="1081103.A0A0B2WMF7"/>
<feature type="transmembrane region" description="Helical" evidence="6">
    <location>
        <begin position="174"/>
        <end position="196"/>
    </location>
</feature>
<keyword evidence="9" id="KW-1185">Reference proteome</keyword>
<comment type="subcellular location">
    <subcellularLocation>
        <location evidence="1">Membrane</location>
        <topology evidence="1">Multi-pass membrane protein</topology>
    </subcellularLocation>
</comment>
<dbReference type="NCBIfam" id="TIGR00815">
    <property type="entry name" value="sulP"/>
    <property type="match status" value="1"/>
</dbReference>
<feature type="domain" description="STAS" evidence="7">
    <location>
        <begin position="514"/>
        <end position="678"/>
    </location>
</feature>
<organism evidence="8 9">
    <name type="scientific">Metarhizium album (strain ARSEF 1941)</name>
    <dbReference type="NCBI Taxonomy" id="1081103"/>
    <lineage>
        <taxon>Eukaryota</taxon>
        <taxon>Fungi</taxon>
        <taxon>Dikarya</taxon>
        <taxon>Ascomycota</taxon>
        <taxon>Pezizomycotina</taxon>
        <taxon>Sordariomycetes</taxon>
        <taxon>Hypocreomycetidae</taxon>
        <taxon>Hypocreales</taxon>
        <taxon>Clavicipitaceae</taxon>
        <taxon>Metarhizium</taxon>
    </lineage>
</organism>
<evidence type="ECO:0000256" key="2">
    <source>
        <dbReference type="ARBA" id="ARBA00022692"/>
    </source>
</evidence>
<sequence>MKSWSQIKHGVATSFRTDPNVSRARSWAGRVSRRLPSATAEYLAEKLPVVQWLPHYNPQWLLGDLIAGVTVGVMLIPQGLAYAKIATVPIENGLYASWLPPLLYFFLGTSRELSAGPTSVLGLLTAEAVDDLSRQGYRPAAVSAAMAFVVGAYALAMGLLKLGFLLDFVSAPVLTGWISAVAIVIALDQVGSLVGLDLPPDVAGAVHDLFARVRGMKPPTLAMGLTGVAFLLTMERAGKRYGGNKYVRFACTSRAVLLLIVHTLISYLCNRGRGEKLLWAVTEVDTHGLPDPRPHDPALLKAVSARAFAPLVAMSVEHLGVGKAFALRGGYTVDKSQELVFLGVNNMVNSLFGAQTTGGAMSRTAVNSDCDVRSPVNFLFTGGLIVLTLFELAPALYWIPKATLAAIIIMAVARLVARPSQFYRFWRMSFVDFVGSQLGLWVTLFTSTEVGLATAVGFSIVYTLLRLAFPRWVGLSRRETETGTEPGTETDDGHTSPCLLPAAAEPCGVDVPAGAYLVRYTGDIVFPNAERVKAAIIQAVKVRSDPASAPDAGPPGAGGSRPTWNPAGRKQIVRIRKRRGITAFGGDETPLRRVVLDFGRVSFIDATGVFSVTELKMELRRYIGRELEFRFVGMTGPVRERFDRSGWEFASPGEQQQQQRAGTADAVYSSVETALWHLGKSADGDEALAEKTADP</sequence>
<dbReference type="Pfam" id="PF00916">
    <property type="entry name" value="Sulfate_transp"/>
    <property type="match status" value="1"/>
</dbReference>
<feature type="transmembrane region" description="Helical" evidence="6">
    <location>
        <begin position="216"/>
        <end position="234"/>
    </location>
</feature>
<dbReference type="Pfam" id="PF01740">
    <property type="entry name" value="STAS"/>
    <property type="match status" value="1"/>
</dbReference>
<proteinExistence type="predicted"/>
<dbReference type="EMBL" id="AZHE01000031">
    <property type="protein sequence ID" value="KHN94672.1"/>
    <property type="molecule type" value="Genomic_DNA"/>
</dbReference>
<dbReference type="InterPro" id="IPR036513">
    <property type="entry name" value="STAS_dom_sf"/>
</dbReference>
<dbReference type="PANTHER" id="PTHR11814">
    <property type="entry name" value="SULFATE TRANSPORTER"/>
    <property type="match status" value="1"/>
</dbReference>
<dbReference type="OrthoDB" id="288203at2759"/>
<keyword evidence="4 6" id="KW-0472">Membrane</keyword>
<evidence type="ECO:0000256" key="4">
    <source>
        <dbReference type="ARBA" id="ARBA00023136"/>
    </source>
</evidence>
<dbReference type="GeneID" id="63741882"/>
<dbReference type="InterPro" id="IPR001902">
    <property type="entry name" value="SLC26A/SulP_fam"/>
</dbReference>
<dbReference type="HOGENOM" id="CLU_003182_8_3_1"/>
<protein>
    <submittedName>
        <fullName evidence="8">Sulfate permease</fullName>
    </submittedName>
</protein>
<evidence type="ECO:0000256" key="1">
    <source>
        <dbReference type="ARBA" id="ARBA00004141"/>
    </source>
</evidence>
<evidence type="ECO:0000256" key="5">
    <source>
        <dbReference type="SAM" id="MobiDB-lite"/>
    </source>
</evidence>
<name>A0A0B2WMF7_METAS</name>
<gene>
    <name evidence="8" type="ORF">MAM_07427</name>
</gene>
<evidence type="ECO:0000259" key="7">
    <source>
        <dbReference type="PROSITE" id="PS50801"/>
    </source>
</evidence>
<keyword evidence="2 6" id="KW-0812">Transmembrane</keyword>
<evidence type="ECO:0000313" key="8">
    <source>
        <dbReference type="EMBL" id="KHN94672.1"/>
    </source>
</evidence>
<dbReference type="PROSITE" id="PS50801">
    <property type="entry name" value="STAS"/>
    <property type="match status" value="1"/>
</dbReference>
<feature type="transmembrane region" description="Helical" evidence="6">
    <location>
        <begin position="60"/>
        <end position="81"/>
    </location>
</feature>
<feature type="transmembrane region" description="Helical" evidence="6">
    <location>
        <begin position="395"/>
        <end position="413"/>
    </location>
</feature>
<feature type="transmembrane region" description="Helical" evidence="6">
    <location>
        <begin position="140"/>
        <end position="162"/>
    </location>
</feature>
<comment type="caution">
    <text evidence="8">The sequence shown here is derived from an EMBL/GenBank/DDBJ whole genome shotgun (WGS) entry which is preliminary data.</text>
</comment>
<dbReference type="GO" id="GO:0016020">
    <property type="term" value="C:membrane"/>
    <property type="evidence" value="ECO:0007669"/>
    <property type="project" value="UniProtKB-SubCell"/>
</dbReference>
<dbReference type="InterPro" id="IPR002645">
    <property type="entry name" value="STAS_dom"/>
</dbReference>
<evidence type="ECO:0000256" key="6">
    <source>
        <dbReference type="SAM" id="Phobius"/>
    </source>
</evidence>